<evidence type="ECO:0000256" key="2">
    <source>
        <dbReference type="ARBA" id="ARBA00022801"/>
    </source>
</evidence>
<keyword evidence="1" id="KW-0479">Metal-binding</keyword>
<dbReference type="EMBL" id="JAHJDP010000095">
    <property type="protein sequence ID" value="MBU2692532.1"/>
    <property type="molecule type" value="Genomic_DNA"/>
</dbReference>
<name>A0A948S0E1_UNCEI</name>
<protein>
    <recommendedName>
        <fullName evidence="3">Succinyl-diaminopimelate desuccinylase</fullName>
        <ecNumber evidence="3">3.5.1.18</ecNumber>
    </recommendedName>
</protein>
<dbReference type="GO" id="GO:0008777">
    <property type="term" value="F:acetylornithine deacetylase activity"/>
    <property type="evidence" value="ECO:0007669"/>
    <property type="project" value="TreeGrafter"/>
</dbReference>
<dbReference type="InterPro" id="IPR011650">
    <property type="entry name" value="Peptidase_M20_dimer"/>
</dbReference>
<dbReference type="GO" id="GO:0009089">
    <property type="term" value="P:lysine biosynthetic process via diaminopimelate"/>
    <property type="evidence" value="ECO:0007669"/>
    <property type="project" value="UniProtKB-UniRule"/>
</dbReference>
<dbReference type="GO" id="GO:0046872">
    <property type="term" value="F:metal ion binding"/>
    <property type="evidence" value="ECO:0007669"/>
    <property type="project" value="UniProtKB-KW"/>
</dbReference>
<evidence type="ECO:0000256" key="3">
    <source>
        <dbReference type="NCBIfam" id="TIGR01900"/>
    </source>
</evidence>
<reference evidence="5" key="1">
    <citation type="submission" date="2021-05" db="EMBL/GenBank/DDBJ databases">
        <title>Energy efficiency and biological interactions define the core microbiome of deep oligotrophic groundwater.</title>
        <authorList>
            <person name="Mehrshad M."/>
            <person name="Lopez-Fernandez M."/>
            <person name="Bell E."/>
            <person name="Bernier-Latmani R."/>
            <person name="Bertilsson S."/>
            <person name="Dopson M."/>
        </authorList>
    </citation>
    <scope>NUCLEOTIDE SEQUENCE</scope>
    <source>
        <strain evidence="5">Modern_marine.mb.64</strain>
    </source>
</reference>
<dbReference type="InterPro" id="IPR002933">
    <property type="entry name" value="Peptidase_M20"/>
</dbReference>
<evidence type="ECO:0000313" key="6">
    <source>
        <dbReference type="Proteomes" id="UP000777784"/>
    </source>
</evidence>
<accession>A0A948S0E1</accession>
<dbReference type="Gene3D" id="3.40.630.10">
    <property type="entry name" value="Zn peptidases"/>
    <property type="match status" value="1"/>
</dbReference>
<dbReference type="Pfam" id="PF07687">
    <property type="entry name" value="M20_dimer"/>
    <property type="match status" value="1"/>
</dbReference>
<dbReference type="GO" id="GO:0006526">
    <property type="term" value="P:L-arginine biosynthetic process"/>
    <property type="evidence" value="ECO:0007669"/>
    <property type="project" value="TreeGrafter"/>
</dbReference>
<evidence type="ECO:0000313" key="5">
    <source>
        <dbReference type="EMBL" id="MBU2692532.1"/>
    </source>
</evidence>
<evidence type="ECO:0000259" key="4">
    <source>
        <dbReference type="Pfam" id="PF07687"/>
    </source>
</evidence>
<dbReference type="NCBIfam" id="TIGR01900">
    <property type="entry name" value="dapE-gram_pos"/>
    <property type="match status" value="1"/>
</dbReference>
<sequence length="365" mass="39434">MNQLATLLGQLIAIPSATGEEAAILRNLEERFASLSPGKAGVWSLQKTSGGLVVSSGVEGEKEARRPLVILAGHVDTVAPQGAIGPKIIGGTLYGLGSSDMKSGLAVMTHLGLTLDIRSLPVRLALVYYTGEEGPFEQNGLGRLMNELPHLKDASLAILLEPTANAIELGCLGTMNIEVLFRGETCHSARPWMGRSAVTAAVDWIREMSLRPSRDRIVEGLTFVETMAITILQSGTARNVIPGLLKANVNIRYAPDRDEDSVLEEFSSTLPEEAEWNVIDMAPPGRIDTGAPTLREFLDIVDVPRRAKQGWTDVARFSAAGIPALNFGPGLPEYCHRKDEQIPLANLDESARLLRRFLESAGCDY</sequence>
<dbReference type="InterPro" id="IPR010174">
    <property type="entry name" value="Succinyl-DAP_deSuclase_DapE"/>
</dbReference>
<feature type="domain" description="Peptidase M20 dimerisation" evidence="4">
    <location>
        <begin position="174"/>
        <end position="275"/>
    </location>
</feature>
<keyword evidence="2 5" id="KW-0378">Hydrolase</keyword>
<dbReference type="GO" id="GO:0009014">
    <property type="term" value="F:succinyl-diaminopimelate desuccinylase activity"/>
    <property type="evidence" value="ECO:0007669"/>
    <property type="project" value="UniProtKB-UniRule"/>
</dbReference>
<proteinExistence type="predicted"/>
<dbReference type="EC" id="3.5.1.18" evidence="3"/>
<evidence type="ECO:0000256" key="1">
    <source>
        <dbReference type="ARBA" id="ARBA00022723"/>
    </source>
</evidence>
<organism evidence="5 6">
    <name type="scientific">Eiseniibacteriota bacterium</name>
    <dbReference type="NCBI Taxonomy" id="2212470"/>
    <lineage>
        <taxon>Bacteria</taxon>
        <taxon>Candidatus Eiseniibacteriota</taxon>
    </lineage>
</organism>
<dbReference type="SUPFAM" id="SSF55031">
    <property type="entry name" value="Bacterial exopeptidase dimerisation domain"/>
    <property type="match status" value="1"/>
</dbReference>
<dbReference type="AlphaFoldDB" id="A0A948S0E1"/>
<dbReference type="PANTHER" id="PTHR43808:SF31">
    <property type="entry name" value="N-ACETYL-L-CITRULLINE DEACETYLASE"/>
    <property type="match status" value="1"/>
</dbReference>
<comment type="caution">
    <text evidence="5">The sequence shown here is derived from an EMBL/GenBank/DDBJ whole genome shotgun (WGS) entry which is preliminary data.</text>
</comment>
<dbReference type="InterPro" id="IPR050072">
    <property type="entry name" value="Peptidase_M20A"/>
</dbReference>
<dbReference type="InterPro" id="IPR036264">
    <property type="entry name" value="Bact_exopeptidase_dim_dom"/>
</dbReference>
<dbReference type="Proteomes" id="UP000777784">
    <property type="component" value="Unassembled WGS sequence"/>
</dbReference>
<dbReference type="SUPFAM" id="SSF53187">
    <property type="entry name" value="Zn-dependent exopeptidases"/>
    <property type="match status" value="1"/>
</dbReference>
<dbReference type="Pfam" id="PF01546">
    <property type="entry name" value="Peptidase_M20"/>
    <property type="match status" value="1"/>
</dbReference>
<dbReference type="Gene3D" id="3.30.70.360">
    <property type="match status" value="1"/>
</dbReference>
<dbReference type="PANTHER" id="PTHR43808">
    <property type="entry name" value="ACETYLORNITHINE DEACETYLASE"/>
    <property type="match status" value="1"/>
</dbReference>
<gene>
    <name evidence="5" type="primary">dapE</name>
    <name evidence="5" type="ORF">KJ970_16570</name>
</gene>